<evidence type="ECO:0000313" key="2">
    <source>
        <dbReference type="Proteomes" id="UP000178046"/>
    </source>
</evidence>
<comment type="caution">
    <text evidence="1">The sequence shown here is derived from an EMBL/GenBank/DDBJ whole genome shotgun (WGS) entry which is preliminary data.</text>
</comment>
<dbReference type="AlphaFoldDB" id="A0A1F5X267"/>
<protein>
    <submittedName>
        <fullName evidence="1">Uncharacterized protein</fullName>
    </submittedName>
</protein>
<accession>A0A1F5X267</accession>
<dbReference type="Proteomes" id="UP000178046">
    <property type="component" value="Unassembled WGS sequence"/>
</dbReference>
<reference evidence="1 2" key="1">
    <citation type="journal article" date="2016" name="Nat. Commun.">
        <title>Thousands of microbial genomes shed light on interconnected biogeochemical processes in an aquifer system.</title>
        <authorList>
            <person name="Anantharaman K."/>
            <person name="Brown C.T."/>
            <person name="Hug L.A."/>
            <person name="Sharon I."/>
            <person name="Castelle C.J."/>
            <person name="Probst A.J."/>
            <person name="Thomas B.C."/>
            <person name="Singh A."/>
            <person name="Wilkins M.J."/>
            <person name="Karaoz U."/>
            <person name="Brodie E.L."/>
            <person name="Williams K.H."/>
            <person name="Hubbard S.S."/>
            <person name="Banfield J.F."/>
        </authorList>
    </citation>
    <scope>NUCLEOTIDE SEQUENCE [LARGE SCALE GENOMIC DNA]</scope>
</reference>
<dbReference type="EMBL" id="MFIA01000034">
    <property type="protein sequence ID" value="OGF81997.1"/>
    <property type="molecule type" value="Genomic_DNA"/>
</dbReference>
<organism evidence="1 2">
    <name type="scientific">Candidatus Giovannonibacteria bacterium RIFCSPLOWO2_01_FULL_44_16</name>
    <dbReference type="NCBI Taxonomy" id="1798348"/>
    <lineage>
        <taxon>Bacteria</taxon>
        <taxon>Candidatus Giovannoniibacteriota</taxon>
    </lineage>
</organism>
<name>A0A1F5X267_9BACT</name>
<gene>
    <name evidence="1" type="ORF">A2924_04300</name>
</gene>
<proteinExistence type="predicted"/>
<evidence type="ECO:0000313" key="1">
    <source>
        <dbReference type="EMBL" id="OGF81997.1"/>
    </source>
</evidence>
<sequence length="61" mass="6890">MDRYMAFLLVNEQMSQPRKLKLFSIKFALVAVIALLLAAAAFNFKEVNDSISKLDEQTEPA</sequence>